<proteinExistence type="inferred from homology"/>
<gene>
    <name evidence="4" type="ORF">FSB_LOCUS5325</name>
</gene>
<dbReference type="InterPro" id="IPR007855">
    <property type="entry name" value="RDRP"/>
</dbReference>
<dbReference type="PANTHER" id="PTHR23079:SF55">
    <property type="entry name" value="RNA-DIRECTED RNA POLYMERASE"/>
    <property type="match status" value="1"/>
</dbReference>
<protein>
    <recommendedName>
        <fullName evidence="1">RNA-dependent RNA polymerase</fullName>
        <ecNumber evidence="1">2.7.7.48</ecNumber>
    </recommendedName>
</protein>
<dbReference type="AlphaFoldDB" id="A0A2N9ERP8"/>
<reference evidence="4" key="1">
    <citation type="submission" date="2018-02" db="EMBL/GenBank/DDBJ databases">
        <authorList>
            <person name="Cohen D.B."/>
            <person name="Kent A.D."/>
        </authorList>
    </citation>
    <scope>NUCLEOTIDE SEQUENCE</scope>
</reference>
<keyword evidence="1" id="KW-0808">Transferase</keyword>
<dbReference type="GO" id="GO:0030422">
    <property type="term" value="P:siRNA processing"/>
    <property type="evidence" value="ECO:0007669"/>
    <property type="project" value="TreeGrafter"/>
</dbReference>
<dbReference type="PANTHER" id="PTHR23079">
    <property type="entry name" value="RNA-DEPENDENT RNA POLYMERASE"/>
    <property type="match status" value="1"/>
</dbReference>
<evidence type="ECO:0000256" key="1">
    <source>
        <dbReference type="RuleBase" id="RU363098"/>
    </source>
</evidence>
<evidence type="ECO:0000256" key="2">
    <source>
        <dbReference type="SAM" id="MobiDB-lite"/>
    </source>
</evidence>
<dbReference type="GO" id="GO:0003723">
    <property type="term" value="F:RNA binding"/>
    <property type="evidence" value="ECO:0007669"/>
    <property type="project" value="UniProtKB-KW"/>
</dbReference>
<dbReference type="EMBL" id="OIVN01000272">
    <property type="protein sequence ID" value="SPC77443.1"/>
    <property type="molecule type" value="Genomic_DNA"/>
</dbReference>
<dbReference type="InterPro" id="IPR057596">
    <property type="entry name" value="RDRP_core"/>
</dbReference>
<keyword evidence="1" id="KW-0694">RNA-binding</keyword>
<feature type="compositionally biased region" description="Low complexity" evidence="2">
    <location>
        <begin position="12"/>
        <end position="24"/>
    </location>
</feature>
<keyword evidence="1" id="KW-0696">RNA-directed RNA polymerase</keyword>
<organism evidence="4">
    <name type="scientific">Fagus sylvatica</name>
    <name type="common">Beechnut</name>
    <dbReference type="NCBI Taxonomy" id="28930"/>
    <lineage>
        <taxon>Eukaryota</taxon>
        <taxon>Viridiplantae</taxon>
        <taxon>Streptophyta</taxon>
        <taxon>Embryophyta</taxon>
        <taxon>Tracheophyta</taxon>
        <taxon>Spermatophyta</taxon>
        <taxon>Magnoliopsida</taxon>
        <taxon>eudicotyledons</taxon>
        <taxon>Gunneridae</taxon>
        <taxon>Pentapetalae</taxon>
        <taxon>rosids</taxon>
        <taxon>fabids</taxon>
        <taxon>Fagales</taxon>
        <taxon>Fagaceae</taxon>
        <taxon>Fagus</taxon>
    </lineage>
</organism>
<comment type="catalytic activity">
    <reaction evidence="1">
        <text>RNA(n) + a ribonucleoside 5'-triphosphate = RNA(n+1) + diphosphate</text>
        <dbReference type="Rhea" id="RHEA:21248"/>
        <dbReference type="Rhea" id="RHEA-COMP:14527"/>
        <dbReference type="Rhea" id="RHEA-COMP:17342"/>
        <dbReference type="ChEBI" id="CHEBI:33019"/>
        <dbReference type="ChEBI" id="CHEBI:61557"/>
        <dbReference type="ChEBI" id="CHEBI:140395"/>
        <dbReference type="EC" id="2.7.7.48"/>
    </reaction>
</comment>
<comment type="similarity">
    <text evidence="1">Belongs to the RdRP family.</text>
</comment>
<dbReference type="GO" id="GO:0031380">
    <property type="term" value="C:nuclear RNA-directed RNA polymerase complex"/>
    <property type="evidence" value="ECO:0007669"/>
    <property type="project" value="TreeGrafter"/>
</dbReference>
<comment type="function">
    <text evidence="1">Probably involved in the RNA silencing pathway and required for the generation of small interfering RNAs (siRNAs).</text>
</comment>
<sequence length="223" mass="24973">MSATPAASPLKSTTSSHHLPPSSHRFPASSSETSLKLLDAYAIVLKRNPNLVEREDKLLAMQQPESKTREPPLLIQFRLFNNGCAVKGTLLVNKKLPSRTIQVRPLMIKVETDPKLLNIRTENSLEIVGTSNQPKRTYLSRPLIALLSYGGVPKEYFLDVLSTGLRDAHGVLSNKRDELRVSVNHGEMDDFSAARMILCGIPLDESYVQHRLSFLMEEKKSLR</sequence>
<evidence type="ECO:0000259" key="3">
    <source>
        <dbReference type="Pfam" id="PF05183"/>
    </source>
</evidence>
<dbReference type="EC" id="2.7.7.48" evidence="1"/>
<dbReference type="Pfam" id="PF05183">
    <property type="entry name" value="RdRP"/>
    <property type="match status" value="1"/>
</dbReference>
<dbReference type="GO" id="GO:0003968">
    <property type="term" value="F:RNA-directed RNA polymerase activity"/>
    <property type="evidence" value="ECO:0007669"/>
    <property type="project" value="UniProtKB-KW"/>
</dbReference>
<feature type="domain" description="RDRP core" evidence="3">
    <location>
        <begin position="67"/>
        <end position="219"/>
    </location>
</feature>
<evidence type="ECO:0000313" key="4">
    <source>
        <dbReference type="EMBL" id="SPC77443.1"/>
    </source>
</evidence>
<keyword evidence="1" id="KW-0548">Nucleotidyltransferase</keyword>
<accession>A0A2N9ERP8</accession>
<name>A0A2N9ERP8_FAGSY</name>
<keyword evidence="1" id="KW-0943">RNA-mediated gene silencing</keyword>
<feature type="region of interest" description="Disordered" evidence="2">
    <location>
        <begin position="1"/>
        <end position="30"/>
    </location>
</feature>